<evidence type="ECO:0000313" key="2">
    <source>
        <dbReference type="EMBL" id="MCH5597935.1"/>
    </source>
</evidence>
<dbReference type="RefSeq" id="WP_240827287.1">
    <property type="nucleotide sequence ID" value="NZ_JAKWBL010000001.1"/>
</dbReference>
<keyword evidence="3" id="KW-1185">Reference proteome</keyword>
<dbReference type="Proteomes" id="UP001202248">
    <property type="component" value="Unassembled WGS sequence"/>
</dbReference>
<evidence type="ECO:0000256" key="1">
    <source>
        <dbReference type="SAM" id="SignalP"/>
    </source>
</evidence>
<feature type="chain" id="PRO_5046466645" evidence="1">
    <location>
        <begin position="24"/>
        <end position="54"/>
    </location>
</feature>
<reference evidence="2 3" key="1">
    <citation type="submission" date="2022-02" db="EMBL/GenBank/DDBJ databases">
        <authorList>
            <person name="Min J."/>
        </authorList>
    </citation>
    <scope>NUCLEOTIDE SEQUENCE [LARGE SCALE GENOMIC DNA]</scope>
    <source>
        <strain evidence="2 3">GR10-1</strain>
    </source>
</reference>
<accession>A0ABS9SHX3</accession>
<feature type="signal peptide" evidence="1">
    <location>
        <begin position="1"/>
        <end position="23"/>
    </location>
</feature>
<keyword evidence="1" id="KW-0732">Signal</keyword>
<proteinExistence type="predicted"/>
<protein>
    <submittedName>
        <fullName evidence="2">Uncharacterized protein</fullName>
    </submittedName>
</protein>
<organism evidence="2 3">
    <name type="scientific">Niabella ginsengisoli</name>
    <dbReference type="NCBI Taxonomy" id="522298"/>
    <lineage>
        <taxon>Bacteria</taxon>
        <taxon>Pseudomonadati</taxon>
        <taxon>Bacteroidota</taxon>
        <taxon>Chitinophagia</taxon>
        <taxon>Chitinophagales</taxon>
        <taxon>Chitinophagaceae</taxon>
        <taxon>Niabella</taxon>
    </lineage>
</organism>
<evidence type="ECO:0000313" key="3">
    <source>
        <dbReference type="Proteomes" id="UP001202248"/>
    </source>
</evidence>
<gene>
    <name evidence="2" type="ORF">MKP09_08480</name>
</gene>
<comment type="caution">
    <text evidence="2">The sequence shown here is derived from an EMBL/GenBank/DDBJ whole genome shotgun (WGS) entry which is preliminary data.</text>
</comment>
<name>A0ABS9SHX3_9BACT</name>
<sequence>MKKWCVILWVMSAGLLTSYKAIAQADELAQLALNIEKLSQFKSILSDMKKVTPF</sequence>
<dbReference type="EMBL" id="JAKWBL010000001">
    <property type="protein sequence ID" value="MCH5597935.1"/>
    <property type="molecule type" value="Genomic_DNA"/>
</dbReference>